<evidence type="ECO:0000313" key="1">
    <source>
        <dbReference type="EMBL" id="KJA22963.1"/>
    </source>
</evidence>
<dbReference type="Proteomes" id="UP000054270">
    <property type="component" value="Unassembled WGS sequence"/>
</dbReference>
<dbReference type="EMBL" id="KN817546">
    <property type="protein sequence ID" value="KJA22963.1"/>
    <property type="molecule type" value="Genomic_DNA"/>
</dbReference>
<sequence length="147" mass="15983">MRARHDAIRMPPKGPSRLLPSMRETPSMGRQYTMGVTVPLMSLWSASKPAGEDPSLLTACPTRSLAASPTSPLLCVRLFNVDPGLSTVLGSSASPWHLLKPVNRAKSPMWPFNVNVQHSTFIDNKADGWDKTDMAPGPTALAIFKML</sequence>
<dbReference type="AlphaFoldDB" id="A0A0D2MH50"/>
<name>A0A0D2MH50_HYPSF</name>
<organism evidence="1 2">
    <name type="scientific">Hypholoma sublateritium (strain FD-334 SS-4)</name>
    <dbReference type="NCBI Taxonomy" id="945553"/>
    <lineage>
        <taxon>Eukaryota</taxon>
        <taxon>Fungi</taxon>
        <taxon>Dikarya</taxon>
        <taxon>Basidiomycota</taxon>
        <taxon>Agaricomycotina</taxon>
        <taxon>Agaricomycetes</taxon>
        <taxon>Agaricomycetidae</taxon>
        <taxon>Agaricales</taxon>
        <taxon>Agaricineae</taxon>
        <taxon>Strophariaceae</taxon>
        <taxon>Hypholoma</taxon>
    </lineage>
</organism>
<gene>
    <name evidence="1" type="ORF">HYPSUDRAFT_201773</name>
</gene>
<accession>A0A0D2MH50</accession>
<protein>
    <submittedName>
        <fullName evidence="1">Uncharacterized protein</fullName>
    </submittedName>
</protein>
<evidence type="ECO:0000313" key="2">
    <source>
        <dbReference type="Proteomes" id="UP000054270"/>
    </source>
</evidence>
<keyword evidence="2" id="KW-1185">Reference proteome</keyword>
<reference evidence="2" key="1">
    <citation type="submission" date="2014-04" db="EMBL/GenBank/DDBJ databases">
        <title>Evolutionary Origins and Diversification of the Mycorrhizal Mutualists.</title>
        <authorList>
            <consortium name="DOE Joint Genome Institute"/>
            <consortium name="Mycorrhizal Genomics Consortium"/>
            <person name="Kohler A."/>
            <person name="Kuo A."/>
            <person name="Nagy L.G."/>
            <person name="Floudas D."/>
            <person name="Copeland A."/>
            <person name="Barry K.W."/>
            <person name="Cichocki N."/>
            <person name="Veneault-Fourrey C."/>
            <person name="LaButti K."/>
            <person name="Lindquist E.A."/>
            <person name="Lipzen A."/>
            <person name="Lundell T."/>
            <person name="Morin E."/>
            <person name="Murat C."/>
            <person name="Riley R."/>
            <person name="Ohm R."/>
            <person name="Sun H."/>
            <person name="Tunlid A."/>
            <person name="Henrissat B."/>
            <person name="Grigoriev I.V."/>
            <person name="Hibbett D.S."/>
            <person name="Martin F."/>
        </authorList>
    </citation>
    <scope>NUCLEOTIDE SEQUENCE [LARGE SCALE GENOMIC DNA]</scope>
    <source>
        <strain evidence="2">FD-334 SS-4</strain>
    </source>
</reference>
<proteinExistence type="predicted"/>